<comment type="caution">
    <text evidence="2">The sequence shown here is derived from an EMBL/GenBank/DDBJ whole genome shotgun (WGS) entry which is preliminary data.</text>
</comment>
<organism evidence="2 3">
    <name type="scientific">Tenacibaculum caenipelagi</name>
    <dbReference type="NCBI Taxonomy" id="1325435"/>
    <lineage>
        <taxon>Bacteria</taxon>
        <taxon>Pseudomonadati</taxon>
        <taxon>Bacteroidota</taxon>
        <taxon>Flavobacteriia</taxon>
        <taxon>Flavobacteriales</taxon>
        <taxon>Flavobacteriaceae</taxon>
        <taxon>Tenacibaculum</taxon>
    </lineage>
</organism>
<accession>A0A4R6TG13</accession>
<dbReference type="OrthoDB" id="7172369at2"/>
<dbReference type="PROSITE" id="PS51257">
    <property type="entry name" value="PROKAR_LIPOPROTEIN"/>
    <property type="match status" value="1"/>
</dbReference>
<feature type="domain" description="DUF6438" evidence="1">
    <location>
        <begin position="28"/>
        <end position="123"/>
    </location>
</feature>
<dbReference type="AlphaFoldDB" id="A0A4R6TG13"/>
<dbReference type="InterPro" id="IPR045497">
    <property type="entry name" value="DUF6438"/>
</dbReference>
<evidence type="ECO:0000313" key="3">
    <source>
        <dbReference type="Proteomes" id="UP000295390"/>
    </source>
</evidence>
<proteinExistence type="predicted"/>
<sequence length="129" mass="14760">MKHIVLVLIAIALTSCSSSKNIKEDALLYFGKTQCLGKCPVFDMYLFEDGKVLYEGFKNVTLLGKHESKITTEEIKDIKQRLEKIDFSAKEKLTRDIPNTVLKFKGKKLIAQNNEEIKDLLILLEKIKL</sequence>
<evidence type="ECO:0000313" key="2">
    <source>
        <dbReference type="EMBL" id="TDQ25598.1"/>
    </source>
</evidence>
<dbReference type="EMBL" id="SNYH01000004">
    <property type="protein sequence ID" value="TDQ25598.1"/>
    <property type="molecule type" value="Genomic_DNA"/>
</dbReference>
<dbReference type="Proteomes" id="UP000295390">
    <property type="component" value="Unassembled WGS sequence"/>
</dbReference>
<protein>
    <recommendedName>
        <fullName evidence="1">DUF6438 domain-containing protein</fullName>
    </recommendedName>
</protein>
<keyword evidence="3" id="KW-1185">Reference proteome</keyword>
<name>A0A4R6TG13_9FLAO</name>
<evidence type="ECO:0000259" key="1">
    <source>
        <dbReference type="Pfam" id="PF20033"/>
    </source>
</evidence>
<reference evidence="2 3" key="1">
    <citation type="submission" date="2019-03" db="EMBL/GenBank/DDBJ databases">
        <title>Genomic Encyclopedia of Type Strains, Phase III (KMG-III): the genomes of soil and plant-associated and newly described type strains.</title>
        <authorList>
            <person name="Whitman W."/>
        </authorList>
    </citation>
    <scope>NUCLEOTIDE SEQUENCE [LARGE SCALE GENOMIC DNA]</scope>
    <source>
        <strain evidence="2 3">CECT 8283</strain>
    </source>
</reference>
<gene>
    <name evidence="2" type="ORF">DFQ07_2023</name>
</gene>
<dbReference type="Pfam" id="PF20033">
    <property type="entry name" value="DUF6438"/>
    <property type="match status" value="1"/>
</dbReference>
<dbReference type="RefSeq" id="WP_133536323.1">
    <property type="nucleotide sequence ID" value="NZ_SNYH01000004.1"/>
</dbReference>